<reference evidence="1" key="1">
    <citation type="submission" date="2023-05" db="EMBL/GenBank/DDBJ databases">
        <authorList>
            <consortium name="ELIXIR-Norway"/>
        </authorList>
    </citation>
    <scope>NUCLEOTIDE SEQUENCE</scope>
</reference>
<dbReference type="EMBL" id="OX596086">
    <property type="protein sequence ID" value="CAM9935562.1"/>
    <property type="molecule type" value="Genomic_DNA"/>
</dbReference>
<dbReference type="Proteomes" id="UP001162501">
    <property type="component" value="Chromosome 2"/>
</dbReference>
<evidence type="ECO:0000313" key="1">
    <source>
        <dbReference type="EMBL" id="CAM9935562.1"/>
    </source>
</evidence>
<gene>
    <name evidence="1" type="ORF">MRATA1EN22A_LOCUS9602</name>
</gene>
<evidence type="ECO:0000313" key="2">
    <source>
        <dbReference type="Proteomes" id="UP001162501"/>
    </source>
</evidence>
<accession>A0AC59YS82</accession>
<sequence length="673" mass="72104">DEPEFPDRTEAGNNTQRASVFMYSASRQLLILEEPLLCGFWWEEASTSHYQNLETSYSCLYPLVARGLGSIKTTLIRCCHPGLWVLKESLKDTRESEEMKQHVLLGQALLSLGLKSGCWLSAGPEGADKSPAARLEEEEAVQRSGPHTQDTPGKDVLLSCTISGEKRPSEPPGEGAGAERACQRPSPGALRETRTLASPRPQPQGQGPPFPGTEGRPGKRPYSPAAGEQKPSAVGPASKASPRSTNPARAAYNPVPCGLGRGSCHMANLLNTLAQNNQNMEREKRSPEVACQVRKKTRTLYRSDQLEELERLFQDDHYPDSDKRREIAQTVGVTPQRIMVWFQNRRAKWRKMNGKESKDAPAGPAPAPASNQCSSVAELPPTEPTNLEPGTLPQDSLPEPSMLLTSDQTLGSNLQNEGSQRGPVTPPLFSPPPVRRANLPFPLGPVHAPQLMPLLLDTLGSDSSHKDGPCGLWGTSISPPPACSYLEDLEPQEHQPSSQPGPCPFSQTPQTQFFQHPQPQFPYLHPFPLPSSLTPPLPEDPLFALSCGPGGGSSQGYCPGPPSGPVLLQPPAGNMGPVPWADPCLPDLPFPGAFCPQALGGPPGVDGCFLDLFAAPYTQASGRPPSPGLAQVPESTPPAAGRAPLGQTQEEPPAAPGERPPAPEEEDESSRGP</sequence>
<protein>
    <submittedName>
        <fullName evidence="1">Uncharacterized protein</fullName>
    </submittedName>
</protein>
<feature type="non-terminal residue" evidence="1">
    <location>
        <position position="1"/>
    </location>
</feature>
<proteinExistence type="predicted"/>
<reference evidence="1" key="2">
    <citation type="submission" date="2025-03" db="EMBL/GenBank/DDBJ databases">
        <authorList>
            <consortium name="ELIXIR-Norway"/>
            <consortium name="Elixir Norway"/>
        </authorList>
    </citation>
    <scope>NUCLEOTIDE SEQUENCE</scope>
</reference>
<feature type="non-terminal residue" evidence="1">
    <location>
        <position position="673"/>
    </location>
</feature>
<name>A0AC59YS82_RANTA</name>
<organism evidence="1 2">
    <name type="scientific">Rangifer tarandus platyrhynchus</name>
    <name type="common">Svalbard reindeer</name>
    <dbReference type="NCBI Taxonomy" id="3082113"/>
    <lineage>
        <taxon>Eukaryota</taxon>
        <taxon>Metazoa</taxon>
        <taxon>Chordata</taxon>
        <taxon>Craniata</taxon>
        <taxon>Vertebrata</taxon>
        <taxon>Euteleostomi</taxon>
        <taxon>Mammalia</taxon>
        <taxon>Eutheria</taxon>
        <taxon>Laurasiatheria</taxon>
        <taxon>Artiodactyla</taxon>
        <taxon>Ruminantia</taxon>
        <taxon>Pecora</taxon>
        <taxon>Cervidae</taxon>
        <taxon>Odocoileinae</taxon>
        <taxon>Rangifer</taxon>
    </lineage>
</organism>